<keyword evidence="2" id="KW-1185">Reference proteome</keyword>
<dbReference type="AlphaFoldDB" id="A0A8U0IIE4"/>
<name>A0A8U0IIE4_9EURY</name>
<sequence length="260" mass="27500">MKITFNEQVDISTISASDVQIAGSTVDSIVAGNAGGSTSLTVKVNSELQTATKPKVAISGGYTETTGDTKVSGDTVVHTARLDLSQGENFVSVPAAAGALDVSNLDSSNIEQIITYEKSADGSNWQFHSFDGNSKNDDFDYLEGGQGYIFVMSSDDTVDVNVQNVPASVAPGEESLEEGWNLIGHWQEGSQNANTALSSLNSGTIGDTVHQMYEQSDGSNGFSYTSVDFSSSTTDKLSPGEAYWIFVKDDEVYTEAGYAS</sequence>
<dbReference type="GeneID" id="72191429"/>
<proteinExistence type="predicted"/>
<protein>
    <submittedName>
        <fullName evidence="1">Uncharacterized protein</fullName>
    </submittedName>
</protein>
<reference evidence="1" key="1">
    <citation type="submission" date="2022-04" db="EMBL/GenBank/DDBJ databases">
        <title>Diverse halophilic archaea isolated from saline environments.</title>
        <authorList>
            <person name="Cui H.-L."/>
        </authorList>
    </citation>
    <scope>NUCLEOTIDE SEQUENCE</scope>
    <source>
        <strain evidence="1">XZYJT40</strain>
    </source>
</reference>
<evidence type="ECO:0000313" key="1">
    <source>
        <dbReference type="EMBL" id="UPW00042.1"/>
    </source>
</evidence>
<dbReference type="RefSeq" id="WP_248654459.1">
    <property type="nucleotide sequence ID" value="NZ_CP096658.1"/>
</dbReference>
<dbReference type="Proteomes" id="UP000830434">
    <property type="component" value="Chromosome"/>
</dbReference>
<organism evidence="1 2">
    <name type="scientific">Halorussus gelatinilyticus</name>
    <dbReference type="NCBI Taxonomy" id="2937524"/>
    <lineage>
        <taxon>Archaea</taxon>
        <taxon>Methanobacteriati</taxon>
        <taxon>Methanobacteriota</taxon>
        <taxon>Stenosarchaea group</taxon>
        <taxon>Halobacteria</taxon>
        <taxon>Halobacteriales</taxon>
        <taxon>Haladaptataceae</taxon>
        <taxon>Halorussus</taxon>
    </lineage>
</organism>
<evidence type="ECO:0000313" key="2">
    <source>
        <dbReference type="Proteomes" id="UP000830434"/>
    </source>
</evidence>
<gene>
    <name evidence="1" type="ORF">M0R88_16200</name>
</gene>
<dbReference type="KEGG" id="haxz:M0R88_16200"/>
<accession>A0A8U0IIE4</accession>
<dbReference type="EMBL" id="CP096658">
    <property type="protein sequence ID" value="UPW00042.1"/>
    <property type="molecule type" value="Genomic_DNA"/>
</dbReference>